<sequence>MAESSVQNQNQPRRGTRPNHGRRRPNRRGGEGGAKSTQAASSSSTPDAHASTANGENDQDDLAAQTQMDSQQDERQEQDSCWICAEPIKYHAVSECNHRTCHVCALRLRALYKKLDCTFCKEQQPTVIFTVSPDAPFSSYTPESTPYKDEKLAILFETEEMMQDTLVLLRYNCPDSSCDHTATGWHDLKLHVRGIHKKFMCELCIDHKKVFSHEHALYTSPQYAIHLPSTQRRPQKGLPKEQVEGGIHPFCEFCHECFFGDEELYNHMRHSHEECFICKQNEIRDKYFQNYDALELHFEREHHPCPNPICQATKFVVFGSQIDLQAHMVEEHGAEMSSRDKKDARRVNAAFEFQDAPSGPNRRRGGGPESSGGGGGSGSGGARERGQRESQPQIAPRPTLGSDNRHSLFGAHLTTERDGNNSSPESSRQQGATPPPPSMDPLTAERYTAVFARLRMLTAHPTNAIAGVKLALRDYTASQSAARDLISTVWNTLDCELDATASIINLVVDFLEEEEKKTDLLSAWNTFKIERRRESSPDIIVLPASAGSDYARVANGRIVNAASAHRAAPPRQTQRAVWDRVAQAAERGATYRPLRGPPQQQLQQPSRHSPQPLTTGSTPGIRKRGARQTAWSASVASVGTSGGNNTNAVSTTPQGGKPPPAPPPPAPALTNAAFPTLPSSGAPRAPPVVSARTGQLQHILSSTPPATSAWAPGRAAADEAVGVAEVEEAAIVAEVGAGGKKKGKGRQKQTLMVIGSYPMAGTG</sequence>
<dbReference type="Gene3D" id="3.30.40.10">
    <property type="entry name" value="Zinc/RING finger domain, C3HC4 (zinc finger)"/>
    <property type="match status" value="1"/>
</dbReference>
<dbReference type="Pfam" id="PF23230">
    <property type="entry name" value="zf-C2H2_13"/>
    <property type="match status" value="1"/>
</dbReference>
<keyword evidence="16" id="KW-1185">Reference proteome</keyword>
<feature type="compositionally biased region" description="Polar residues" evidence="13">
    <location>
        <begin position="644"/>
        <end position="654"/>
    </location>
</feature>
<comment type="catalytic activity">
    <reaction evidence="1">
        <text>S-ubiquitinyl-[E2 ubiquitin-conjugating enzyme]-L-cysteine + [acceptor protein]-L-lysine = [E2 ubiquitin-conjugating enzyme]-L-cysteine + N(6)-ubiquitinyl-[acceptor protein]-L-lysine.</text>
        <dbReference type="EC" id="2.3.2.27"/>
    </reaction>
</comment>
<dbReference type="InterPro" id="IPR013083">
    <property type="entry name" value="Znf_RING/FYVE/PHD"/>
</dbReference>
<feature type="region of interest" description="Disordered" evidence="13">
    <location>
        <begin position="1"/>
        <end position="57"/>
    </location>
</feature>
<dbReference type="CDD" id="cd16615">
    <property type="entry name" value="RING-HC_ZNF598"/>
    <property type="match status" value="1"/>
</dbReference>
<protein>
    <recommendedName>
        <fullName evidence="4">RING-type E3 ubiquitin transferase</fullName>
        <ecNumber evidence="4">2.3.2.27</ecNumber>
    </recommendedName>
</protein>
<dbReference type="AlphaFoldDB" id="A0A9P5JY88"/>
<dbReference type="GO" id="GO:0005737">
    <property type="term" value="C:cytoplasm"/>
    <property type="evidence" value="ECO:0007669"/>
    <property type="project" value="UniProtKB-SubCell"/>
</dbReference>
<feature type="region of interest" description="Disordered" evidence="13">
    <location>
        <begin position="563"/>
        <end position="582"/>
    </location>
</feature>
<dbReference type="InterPro" id="IPR057634">
    <property type="entry name" value="PAH_ZNF598/HEL2"/>
</dbReference>
<comment type="pathway">
    <text evidence="3">Protein modification; protein ubiquitination.</text>
</comment>
<feature type="domain" description="RING-type" evidence="14">
    <location>
        <begin position="81"/>
        <end position="121"/>
    </location>
</feature>
<keyword evidence="5" id="KW-0963">Cytoplasm</keyword>
<evidence type="ECO:0000256" key="9">
    <source>
        <dbReference type="ARBA" id="ARBA00022771"/>
    </source>
</evidence>
<dbReference type="GO" id="GO:0072344">
    <property type="term" value="P:rescue of stalled ribosome"/>
    <property type="evidence" value="ECO:0007669"/>
    <property type="project" value="InterPro"/>
</dbReference>
<feature type="compositionally biased region" description="Low complexity" evidence="13">
    <location>
        <begin position="592"/>
        <end position="613"/>
    </location>
</feature>
<evidence type="ECO:0000313" key="16">
    <source>
        <dbReference type="Proteomes" id="UP000759537"/>
    </source>
</evidence>
<evidence type="ECO:0000256" key="2">
    <source>
        <dbReference type="ARBA" id="ARBA00004496"/>
    </source>
</evidence>
<dbReference type="Proteomes" id="UP000759537">
    <property type="component" value="Unassembled WGS sequence"/>
</dbReference>
<dbReference type="EMBL" id="WHVB01000025">
    <property type="protein sequence ID" value="KAF8470407.1"/>
    <property type="molecule type" value="Genomic_DNA"/>
</dbReference>
<gene>
    <name evidence="15" type="ORF">DFH94DRAFT_674672</name>
</gene>
<evidence type="ECO:0000256" key="6">
    <source>
        <dbReference type="ARBA" id="ARBA00022553"/>
    </source>
</evidence>
<feature type="compositionally biased region" description="Low complexity" evidence="13">
    <location>
        <begin position="668"/>
        <end position="678"/>
    </location>
</feature>
<keyword evidence="10" id="KW-0862">Zinc</keyword>
<evidence type="ECO:0000313" key="15">
    <source>
        <dbReference type="EMBL" id="KAF8470407.1"/>
    </source>
</evidence>
<evidence type="ECO:0000259" key="14">
    <source>
        <dbReference type="PROSITE" id="PS50089"/>
    </source>
</evidence>
<dbReference type="SMART" id="SM00355">
    <property type="entry name" value="ZnF_C2H2"/>
    <property type="match status" value="4"/>
</dbReference>
<evidence type="ECO:0000256" key="12">
    <source>
        <dbReference type="PROSITE-ProRule" id="PRU00175"/>
    </source>
</evidence>
<dbReference type="OrthoDB" id="3838338at2759"/>
<keyword evidence="7" id="KW-0808">Transferase</keyword>
<dbReference type="InterPro" id="IPR044288">
    <property type="entry name" value="ZNF598/HEL2"/>
</dbReference>
<keyword evidence="9 12" id="KW-0863">Zinc-finger</keyword>
<evidence type="ECO:0000256" key="8">
    <source>
        <dbReference type="ARBA" id="ARBA00022723"/>
    </source>
</evidence>
<evidence type="ECO:0000256" key="4">
    <source>
        <dbReference type="ARBA" id="ARBA00012483"/>
    </source>
</evidence>
<comment type="similarity">
    <text evidence="11">Belongs to the ZNF598/HEL2 family.</text>
</comment>
<proteinExistence type="inferred from homology"/>
<dbReference type="GO" id="GO:0008270">
    <property type="term" value="F:zinc ion binding"/>
    <property type="evidence" value="ECO:0007669"/>
    <property type="project" value="UniProtKB-KW"/>
</dbReference>
<feature type="compositionally biased region" description="Polar residues" evidence="13">
    <location>
        <begin position="1"/>
        <end position="11"/>
    </location>
</feature>
<evidence type="ECO:0000256" key="7">
    <source>
        <dbReference type="ARBA" id="ARBA00022679"/>
    </source>
</evidence>
<feature type="compositionally biased region" description="Gly residues" evidence="13">
    <location>
        <begin position="367"/>
        <end position="381"/>
    </location>
</feature>
<dbReference type="PROSITE" id="PS00028">
    <property type="entry name" value="ZINC_FINGER_C2H2_1"/>
    <property type="match status" value="1"/>
</dbReference>
<name>A0A9P5JY88_9AGAM</name>
<dbReference type="Pfam" id="PF23202">
    <property type="entry name" value="PAH_ZNF598"/>
    <property type="match status" value="1"/>
</dbReference>
<evidence type="ECO:0000256" key="1">
    <source>
        <dbReference type="ARBA" id="ARBA00000900"/>
    </source>
</evidence>
<feature type="compositionally biased region" description="Basic residues" evidence="13">
    <location>
        <begin position="14"/>
        <end position="27"/>
    </location>
</feature>
<dbReference type="InterPro" id="IPR013087">
    <property type="entry name" value="Znf_C2H2_type"/>
</dbReference>
<dbReference type="EC" id="2.3.2.27" evidence="4"/>
<feature type="region of interest" description="Disordered" evidence="13">
    <location>
        <begin position="351"/>
        <end position="442"/>
    </location>
</feature>
<feature type="region of interest" description="Disordered" evidence="13">
    <location>
        <begin position="588"/>
        <end position="694"/>
    </location>
</feature>
<reference evidence="15" key="1">
    <citation type="submission" date="2019-10" db="EMBL/GenBank/DDBJ databases">
        <authorList>
            <consortium name="DOE Joint Genome Institute"/>
            <person name="Kuo A."/>
            <person name="Miyauchi S."/>
            <person name="Kiss E."/>
            <person name="Drula E."/>
            <person name="Kohler A."/>
            <person name="Sanchez-Garcia M."/>
            <person name="Andreopoulos B."/>
            <person name="Barry K.W."/>
            <person name="Bonito G."/>
            <person name="Buee M."/>
            <person name="Carver A."/>
            <person name="Chen C."/>
            <person name="Cichocki N."/>
            <person name="Clum A."/>
            <person name="Culley D."/>
            <person name="Crous P.W."/>
            <person name="Fauchery L."/>
            <person name="Girlanda M."/>
            <person name="Hayes R."/>
            <person name="Keri Z."/>
            <person name="LaButti K."/>
            <person name="Lipzen A."/>
            <person name="Lombard V."/>
            <person name="Magnuson J."/>
            <person name="Maillard F."/>
            <person name="Morin E."/>
            <person name="Murat C."/>
            <person name="Nolan M."/>
            <person name="Ohm R."/>
            <person name="Pangilinan J."/>
            <person name="Pereira M."/>
            <person name="Perotto S."/>
            <person name="Peter M."/>
            <person name="Riley R."/>
            <person name="Sitrit Y."/>
            <person name="Stielow B."/>
            <person name="Szollosi G."/>
            <person name="Zifcakova L."/>
            <person name="Stursova M."/>
            <person name="Spatafora J.W."/>
            <person name="Tedersoo L."/>
            <person name="Vaario L.-M."/>
            <person name="Yamada A."/>
            <person name="Yan M."/>
            <person name="Wang P."/>
            <person name="Xu J."/>
            <person name="Bruns T."/>
            <person name="Baldrian P."/>
            <person name="Vilgalys R."/>
            <person name="Henrissat B."/>
            <person name="Grigoriev I.V."/>
            <person name="Hibbett D."/>
            <person name="Nagy L.G."/>
            <person name="Martin F.M."/>
        </authorList>
    </citation>
    <scope>NUCLEOTIDE SEQUENCE</scope>
    <source>
        <strain evidence="15">Prilba</strain>
    </source>
</reference>
<evidence type="ECO:0000256" key="5">
    <source>
        <dbReference type="ARBA" id="ARBA00022490"/>
    </source>
</evidence>
<dbReference type="SUPFAM" id="SSF57850">
    <property type="entry name" value="RING/U-box"/>
    <property type="match status" value="1"/>
</dbReference>
<dbReference type="PROSITE" id="PS50089">
    <property type="entry name" value="ZF_RING_2"/>
    <property type="match status" value="1"/>
</dbReference>
<dbReference type="GO" id="GO:0016567">
    <property type="term" value="P:protein ubiquitination"/>
    <property type="evidence" value="ECO:0007669"/>
    <property type="project" value="TreeGrafter"/>
</dbReference>
<keyword evidence="8" id="KW-0479">Metal-binding</keyword>
<dbReference type="InterPro" id="IPR001841">
    <property type="entry name" value="Znf_RING"/>
</dbReference>
<evidence type="ECO:0000256" key="10">
    <source>
        <dbReference type="ARBA" id="ARBA00022833"/>
    </source>
</evidence>
<comment type="caution">
    <text evidence="15">The sequence shown here is derived from an EMBL/GenBank/DDBJ whole genome shotgun (WGS) entry which is preliminary data.</text>
</comment>
<dbReference type="PANTHER" id="PTHR22938:SF0">
    <property type="entry name" value="E3 UBIQUITIN-PROTEIN LIGASE ZNF598"/>
    <property type="match status" value="1"/>
</dbReference>
<comment type="subcellular location">
    <subcellularLocation>
        <location evidence="2">Cytoplasm</location>
    </subcellularLocation>
</comment>
<dbReference type="InterPro" id="IPR041888">
    <property type="entry name" value="RING-HC_ZNF598/HEL2"/>
</dbReference>
<dbReference type="InterPro" id="IPR056437">
    <property type="entry name" value="Znf-C2H2_ZNF598/HEL2"/>
</dbReference>
<dbReference type="PANTHER" id="PTHR22938">
    <property type="entry name" value="ZINC FINGER PROTEIN 598"/>
    <property type="match status" value="1"/>
</dbReference>
<dbReference type="GO" id="GO:0043022">
    <property type="term" value="F:ribosome binding"/>
    <property type="evidence" value="ECO:0007669"/>
    <property type="project" value="TreeGrafter"/>
</dbReference>
<feature type="compositionally biased region" description="Pro residues" evidence="13">
    <location>
        <begin position="656"/>
        <end position="667"/>
    </location>
</feature>
<dbReference type="Pfam" id="PF25447">
    <property type="entry name" value="RING_ZNF598"/>
    <property type="match status" value="1"/>
</dbReference>
<evidence type="ECO:0000256" key="3">
    <source>
        <dbReference type="ARBA" id="ARBA00004906"/>
    </source>
</evidence>
<evidence type="ECO:0000256" key="11">
    <source>
        <dbReference type="ARBA" id="ARBA00035113"/>
    </source>
</evidence>
<accession>A0A9P5JY88</accession>
<feature type="compositionally biased region" description="Low complexity" evidence="13">
    <location>
        <begin position="629"/>
        <end position="639"/>
    </location>
</feature>
<reference evidence="15" key="2">
    <citation type="journal article" date="2020" name="Nat. Commun.">
        <title>Large-scale genome sequencing of mycorrhizal fungi provides insights into the early evolution of symbiotic traits.</title>
        <authorList>
            <person name="Miyauchi S."/>
            <person name="Kiss E."/>
            <person name="Kuo A."/>
            <person name="Drula E."/>
            <person name="Kohler A."/>
            <person name="Sanchez-Garcia M."/>
            <person name="Morin E."/>
            <person name="Andreopoulos B."/>
            <person name="Barry K.W."/>
            <person name="Bonito G."/>
            <person name="Buee M."/>
            <person name="Carver A."/>
            <person name="Chen C."/>
            <person name="Cichocki N."/>
            <person name="Clum A."/>
            <person name="Culley D."/>
            <person name="Crous P.W."/>
            <person name="Fauchery L."/>
            <person name="Girlanda M."/>
            <person name="Hayes R.D."/>
            <person name="Keri Z."/>
            <person name="LaButti K."/>
            <person name="Lipzen A."/>
            <person name="Lombard V."/>
            <person name="Magnuson J."/>
            <person name="Maillard F."/>
            <person name="Murat C."/>
            <person name="Nolan M."/>
            <person name="Ohm R.A."/>
            <person name="Pangilinan J."/>
            <person name="Pereira M.F."/>
            <person name="Perotto S."/>
            <person name="Peter M."/>
            <person name="Pfister S."/>
            <person name="Riley R."/>
            <person name="Sitrit Y."/>
            <person name="Stielow J.B."/>
            <person name="Szollosi G."/>
            <person name="Zifcakova L."/>
            <person name="Stursova M."/>
            <person name="Spatafora J.W."/>
            <person name="Tedersoo L."/>
            <person name="Vaario L.M."/>
            <person name="Yamada A."/>
            <person name="Yan M."/>
            <person name="Wang P."/>
            <person name="Xu J."/>
            <person name="Bruns T."/>
            <person name="Baldrian P."/>
            <person name="Vilgalys R."/>
            <person name="Dunand C."/>
            <person name="Henrissat B."/>
            <person name="Grigoriev I.V."/>
            <person name="Hibbett D."/>
            <person name="Nagy L.G."/>
            <person name="Martin F.M."/>
        </authorList>
    </citation>
    <scope>NUCLEOTIDE SEQUENCE</scope>
    <source>
        <strain evidence="15">Prilba</strain>
    </source>
</reference>
<evidence type="ECO:0000256" key="13">
    <source>
        <dbReference type="SAM" id="MobiDB-lite"/>
    </source>
</evidence>
<dbReference type="GO" id="GO:0061630">
    <property type="term" value="F:ubiquitin protein ligase activity"/>
    <property type="evidence" value="ECO:0007669"/>
    <property type="project" value="UniProtKB-EC"/>
</dbReference>
<feature type="compositionally biased region" description="Polar residues" evidence="13">
    <location>
        <begin position="420"/>
        <end position="432"/>
    </location>
</feature>
<feature type="compositionally biased region" description="Low complexity" evidence="13">
    <location>
        <begin position="36"/>
        <end position="45"/>
    </location>
</feature>
<keyword evidence="6" id="KW-0597">Phosphoprotein</keyword>
<organism evidence="15 16">
    <name type="scientific">Russula ochroleuca</name>
    <dbReference type="NCBI Taxonomy" id="152965"/>
    <lineage>
        <taxon>Eukaryota</taxon>
        <taxon>Fungi</taxon>
        <taxon>Dikarya</taxon>
        <taxon>Basidiomycota</taxon>
        <taxon>Agaricomycotina</taxon>
        <taxon>Agaricomycetes</taxon>
        <taxon>Russulales</taxon>
        <taxon>Russulaceae</taxon>
        <taxon>Russula</taxon>
    </lineage>
</organism>